<protein>
    <recommendedName>
        <fullName evidence="1">N-acetyltransferase domain-containing protein</fullName>
    </recommendedName>
</protein>
<dbReference type="Gene3D" id="3.40.630.30">
    <property type="match status" value="1"/>
</dbReference>
<dbReference type="PANTHER" id="PTHR43415:SF3">
    <property type="entry name" value="GNAT-FAMILY ACETYLTRANSFERASE"/>
    <property type="match status" value="1"/>
</dbReference>
<evidence type="ECO:0000313" key="2">
    <source>
        <dbReference type="EMBL" id="GAH12567.1"/>
    </source>
</evidence>
<dbReference type="InterPro" id="IPR016181">
    <property type="entry name" value="Acyl_CoA_acyltransferase"/>
</dbReference>
<sequence>VIGESEYWGKGIAVEAGKLMITYAFEELNLHKIHTSIYSPNERSLKAATKLGFVQEAILREEIYIDGVHVDNHKFAVFKKEWLNLKKDEVM</sequence>
<feature type="non-terminal residue" evidence="2">
    <location>
        <position position="1"/>
    </location>
</feature>
<evidence type="ECO:0000259" key="1">
    <source>
        <dbReference type="Pfam" id="PF13302"/>
    </source>
</evidence>
<dbReference type="AlphaFoldDB" id="X1CXK9"/>
<accession>X1CXK9</accession>
<name>X1CXK9_9ZZZZ</name>
<proteinExistence type="predicted"/>
<dbReference type="SUPFAM" id="SSF55729">
    <property type="entry name" value="Acyl-CoA N-acyltransferases (Nat)"/>
    <property type="match status" value="1"/>
</dbReference>
<dbReference type="EMBL" id="BART01033923">
    <property type="protein sequence ID" value="GAH12567.1"/>
    <property type="molecule type" value="Genomic_DNA"/>
</dbReference>
<dbReference type="Pfam" id="PF13302">
    <property type="entry name" value="Acetyltransf_3"/>
    <property type="match status" value="1"/>
</dbReference>
<feature type="domain" description="N-acetyltransferase" evidence="1">
    <location>
        <begin position="2"/>
        <end position="54"/>
    </location>
</feature>
<organism evidence="2">
    <name type="scientific">marine sediment metagenome</name>
    <dbReference type="NCBI Taxonomy" id="412755"/>
    <lineage>
        <taxon>unclassified sequences</taxon>
        <taxon>metagenomes</taxon>
        <taxon>ecological metagenomes</taxon>
    </lineage>
</organism>
<gene>
    <name evidence="2" type="ORF">S01H4_58133</name>
</gene>
<comment type="caution">
    <text evidence="2">The sequence shown here is derived from an EMBL/GenBank/DDBJ whole genome shotgun (WGS) entry which is preliminary data.</text>
</comment>
<dbReference type="InterPro" id="IPR000182">
    <property type="entry name" value="GNAT_dom"/>
</dbReference>
<reference evidence="2" key="1">
    <citation type="journal article" date="2014" name="Front. Microbiol.">
        <title>High frequency of phylogenetically diverse reductive dehalogenase-homologous genes in deep subseafloor sedimentary metagenomes.</title>
        <authorList>
            <person name="Kawai M."/>
            <person name="Futagami T."/>
            <person name="Toyoda A."/>
            <person name="Takaki Y."/>
            <person name="Nishi S."/>
            <person name="Hori S."/>
            <person name="Arai W."/>
            <person name="Tsubouchi T."/>
            <person name="Morono Y."/>
            <person name="Uchiyama I."/>
            <person name="Ito T."/>
            <person name="Fujiyama A."/>
            <person name="Inagaki F."/>
            <person name="Takami H."/>
        </authorList>
    </citation>
    <scope>NUCLEOTIDE SEQUENCE</scope>
    <source>
        <strain evidence="2">Expedition CK06-06</strain>
    </source>
</reference>
<dbReference type="GO" id="GO:0016747">
    <property type="term" value="F:acyltransferase activity, transferring groups other than amino-acyl groups"/>
    <property type="evidence" value="ECO:0007669"/>
    <property type="project" value="InterPro"/>
</dbReference>
<dbReference type="PANTHER" id="PTHR43415">
    <property type="entry name" value="SPERMIDINE N(1)-ACETYLTRANSFERASE"/>
    <property type="match status" value="1"/>
</dbReference>